<dbReference type="SUPFAM" id="SSF56601">
    <property type="entry name" value="beta-lactamase/transpeptidase-like"/>
    <property type="match status" value="1"/>
</dbReference>
<keyword evidence="4" id="KW-0997">Cell inner membrane</keyword>
<evidence type="ECO:0000256" key="11">
    <source>
        <dbReference type="ARBA" id="ARBA00022989"/>
    </source>
</evidence>
<dbReference type="InterPro" id="IPR005311">
    <property type="entry name" value="PBP_dimer"/>
</dbReference>
<gene>
    <name evidence="17" type="ordered locus">Ctha_2424</name>
</gene>
<dbReference type="InterPro" id="IPR012338">
    <property type="entry name" value="Beta-lactam/transpept-like"/>
</dbReference>
<proteinExistence type="predicted"/>
<keyword evidence="9" id="KW-0133">Cell shape</keyword>
<dbReference type="InterPro" id="IPR017790">
    <property type="entry name" value="Penicillin-binding_protein_2"/>
</dbReference>
<keyword evidence="6" id="KW-0645">Protease</keyword>
<dbReference type="GO" id="GO:0006508">
    <property type="term" value="P:proteolysis"/>
    <property type="evidence" value="ECO:0007669"/>
    <property type="project" value="UniProtKB-KW"/>
</dbReference>
<dbReference type="InterPro" id="IPR036138">
    <property type="entry name" value="PBP_dimer_sf"/>
</dbReference>
<dbReference type="GO" id="GO:0016757">
    <property type="term" value="F:glycosyltransferase activity"/>
    <property type="evidence" value="ECO:0007669"/>
    <property type="project" value="UniProtKB-KW"/>
</dbReference>
<keyword evidence="8" id="KW-0378">Hydrolase</keyword>
<evidence type="ECO:0000313" key="17">
    <source>
        <dbReference type="EMBL" id="ACF14873.1"/>
    </source>
</evidence>
<dbReference type="InterPro" id="IPR050515">
    <property type="entry name" value="Beta-lactam/transpept"/>
</dbReference>
<feature type="domain" description="Penicillin-binding protein dimerisation" evidence="16">
    <location>
        <begin position="52"/>
        <end position="218"/>
    </location>
</feature>
<dbReference type="FunFam" id="3.40.710.10:FF:000024">
    <property type="entry name" value="Penicillin-binding protein 2"/>
    <property type="match status" value="1"/>
</dbReference>
<dbReference type="GO" id="GO:0005886">
    <property type="term" value="C:plasma membrane"/>
    <property type="evidence" value="ECO:0007669"/>
    <property type="project" value="UniProtKB-SubCell"/>
</dbReference>
<dbReference type="OrthoDB" id="9766847at2"/>
<dbReference type="eggNOG" id="COG0768">
    <property type="taxonomic scope" value="Bacteria"/>
</dbReference>
<keyword evidence="11 14" id="KW-1133">Transmembrane helix</keyword>
<evidence type="ECO:0000259" key="16">
    <source>
        <dbReference type="Pfam" id="PF03717"/>
    </source>
</evidence>
<dbReference type="GO" id="GO:0008360">
    <property type="term" value="P:regulation of cell shape"/>
    <property type="evidence" value="ECO:0007669"/>
    <property type="project" value="UniProtKB-KW"/>
</dbReference>
<dbReference type="HOGENOM" id="CLU_009289_1_2_10"/>
<keyword evidence="13" id="KW-0961">Cell wall biogenesis/degradation</keyword>
<dbReference type="Gene3D" id="3.30.1390.30">
    <property type="entry name" value="Penicillin-binding protein 2a, domain 3"/>
    <property type="match status" value="1"/>
</dbReference>
<keyword evidence="3" id="KW-1003">Cell membrane</keyword>
<name>B3QX63_CHLT3</name>
<dbReference type="EC" id="2.4.1.129" evidence="17"/>
<feature type="domain" description="Penicillin-binding protein transpeptidase" evidence="15">
    <location>
        <begin position="258"/>
        <end position="577"/>
    </location>
</feature>
<evidence type="ECO:0000256" key="7">
    <source>
        <dbReference type="ARBA" id="ARBA00022692"/>
    </source>
</evidence>
<evidence type="ECO:0000256" key="2">
    <source>
        <dbReference type="ARBA" id="ARBA00004236"/>
    </source>
</evidence>
<evidence type="ECO:0000256" key="13">
    <source>
        <dbReference type="ARBA" id="ARBA00023316"/>
    </source>
</evidence>
<protein>
    <submittedName>
        <fullName evidence="17">Penicillin-binding protein 2</fullName>
        <ecNumber evidence="17">2.4.1.129</ecNumber>
    </submittedName>
</protein>
<keyword evidence="17" id="KW-0328">Glycosyltransferase</keyword>
<evidence type="ECO:0000256" key="9">
    <source>
        <dbReference type="ARBA" id="ARBA00022960"/>
    </source>
</evidence>
<dbReference type="GO" id="GO:0008658">
    <property type="term" value="F:penicillin binding"/>
    <property type="evidence" value="ECO:0007669"/>
    <property type="project" value="InterPro"/>
</dbReference>
<dbReference type="InterPro" id="IPR001460">
    <property type="entry name" value="PCN-bd_Tpept"/>
</dbReference>
<evidence type="ECO:0000313" key="18">
    <source>
        <dbReference type="Proteomes" id="UP000001208"/>
    </source>
</evidence>
<feature type="transmembrane region" description="Helical" evidence="14">
    <location>
        <begin position="7"/>
        <end position="28"/>
    </location>
</feature>
<dbReference type="RefSeq" id="WP_012500955.1">
    <property type="nucleotide sequence ID" value="NC_011026.1"/>
</dbReference>
<evidence type="ECO:0000259" key="15">
    <source>
        <dbReference type="Pfam" id="PF00905"/>
    </source>
</evidence>
<evidence type="ECO:0000256" key="14">
    <source>
        <dbReference type="SAM" id="Phobius"/>
    </source>
</evidence>
<keyword evidence="7 14" id="KW-0812">Transmembrane</keyword>
<keyword evidence="18" id="KW-1185">Reference proteome</keyword>
<evidence type="ECO:0000256" key="6">
    <source>
        <dbReference type="ARBA" id="ARBA00022670"/>
    </source>
</evidence>
<evidence type="ECO:0000256" key="10">
    <source>
        <dbReference type="ARBA" id="ARBA00022984"/>
    </source>
</evidence>
<dbReference type="NCBIfam" id="TIGR03423">
    <property type="entry name" value="pbp2_mrdA"/>
    <property type="match status" value="1"/>
</dbReference>
<dbReference type="SUPFAM" id="SSF56519">
    <property type="entry name" value="Penicillin binding protein dimerisation domain"/>
    <property type="match status" value="1"/>
</dbReference>
<dbReference type="AlphaFoldDB" id="B3QX63"/>
<evidence type="ECO:0000256" key="1">
    <source>
        <dbReference type="ARBA" id="ARBA00004167"/>
    </source>
</evidence>
<dbReference type="Proteomes" id="UP000001208">
    <property type="component" value="Chromosome"/>
</dbReference>
<evidence type="ECO:0000256" key="4">
    <source>
        <dbReference type="ARBA" id="ARBA00022519"/>
    </source>
</evidence>
<dbReference type="GO" id="GO:0009252">
    <property type="term" value="P:peptidoglycan biosynthetic process"/>
    <property type="evidence" value="ECO:0007669"/>
    <property type="project" value="UniProtKB-KW"/>
</dbReference>
<dbReference type="PANTHER" id="PTHR30627">
    <property type="entry name" value="PEPTIDOGLYCAN D,D-TRANSPEPTIDASE"/>
    <property type="match status" value="1"/>
</dbReference>
<comment type="subcellular location">
    <subcellularLocation>
        <location evidence="2">Cell membrane</location>
    </subcellularLocation>
    <subcellularLocation>
        <location evidence="1">Membrane</location>
        <topology evidence="1">Single-pass membrane protein</topology>
    </subcellularLocation>
</comment>
<dbReference type="Pfam" id="PF03717">
    <property type="entry name" value="PBP_dimer"/>
    <property type="match status" value="1"/>
</dbReference>
<accession>B3QX63</accession>
<keyword evidence="17" id="KW-0808">Transferase</keyword>
<dbReference type="KEGG" id="cts:Ctha_2424"/>
<reference evidence="17 18" key="1">
    <citation type="submission" date="2008-06" db="EMBL/GenBank/DDBJ databases">
        <title>Complete sequence of Chloroherpeton thalassium ATCC 35110.</title>
        <authorList>
            <consortium name="US DOE Joint Genome Institute"/>
            <person name="Lucas S."/>
            <person name="Copeland A."/>
            <person name="Lapidus A."/>
            <person name="Glavina del Rio T."/>
            <person name="Dalin E."/>
            <person name="Tice H."/>
            <person name="Bruce D."/>
            <person name="Goodwin L."/>
            <person name="Pitluck S."/>
            <person name="Schmutz J."/>
            <person name="Larimer F."/>
            <person name="Land M."/>
            <person name="Hauser L."/>
            <person name="Kyrpides N."/>
            <person name="Mikhailova N."/>
            <person name="Liu Z."/>
            <person name="Li T."/>
            <person name="Zhao F."/>
            <person name="Overmann J."/>
            <person name="Bryant D.A."/>
            <person name="Richardson P."/>
        </authorList>
    </citation>
    <scope>NUCLEOTIDE SEQUENCE [LARGE SCALE GENOMIC DNA]</scope>
    <source>
        <strain evidence="18">ATCC 35110 / GB-78</strain>
    </source>
</reference>
<dbReference type="GO" id="GO:0009002">
    <property type="term" value="F:serine-type D-Ala-D-Ala carboxypeptidase activity"/>
    <property type="evidence" value="ECO:0007669"/>
    <property type="project" value="InterPro"/>
</dbReference>
<dbReference type="STRING" id="517418.Ctha_2424"/>
<keyword evidence="12 14" id="KW-0472">Membrane</keyword>
<keyword evidence="5" id="KW-0121">Carboxypeptidase</keyword>
<evidence type="ECO:0000256" key="3">
    <source>
        <dbReference type="ARBA" id="ARBA00022475"/>
    </source>
</evidence>
<dbReference type="EMBL" id="CP001100">
    <property type="protein sequence ID" value="ACF14873.1"/>
    <property type="molecule type" value="Genomic_DNA"/>
</dbReference>
<dbReference type="PANTHER" id="PTHR30627:SF2">
    <property type="entry name" value="PEPTIDOGLYCAN D,D-TRANSPEPTIDASE MRDA"/>
    <property type="match status" value="1"/>
</dbReference>
<evidence type="ECO:0000256" key="8">
    <source>
        <dbReference type="ARBA" id="ARBA00022801"/>
    </source>
</evidence>
<dbReference type="Pfam" id="PF00905">
    <property type="entry name" value="Transpeptidase"/>
    <property type="match status" value="1"/>
</dbReference>
<organism evidence="17 18">
    <name type="scientific">Chloroherpeton thalassium (strain ATCC 35110 / GB-78)</name>
    <dbReference type="NCBI Taxonomy" id="517418"/>
    <lineage>
        <taxon>Bacteria</taxon>
        <taxon>Pseudomonadati</taxon>
        <taxon>Chlorobiota</taxon>
        <taxon>Chlorobiia</taxon>
        <taxon>Chlorobiales</taxon>
        <taxon>Chloroherpetonaceae</taxon>
        <taxon>Chloroherpeton</taxon>
    </lineage>
</organism>
<evidence type="ECO:0000256" key="12">
    <source>
        <dbReference type="ARBA" id="ARBA00023136"/>
    </source>
</evidence>
<dbReference type="GO" id="GO:0071972">
    <property type="term" value="F:peptidoglycan L,D-transpeptidase activity"/>
    <property type="evidence" value="ECO:0007669"/>
    <property type="project" value="TreeGrafter"/>
</dbReference>
<dbReference type="GO" id="GO:0071555">
    <property type="term" value="P:cell wall organization"/>
    <property type="evidence" value="ECO:0007669"/>
    <property type="project" value="UniProtKB-KW"/>
</dbReference>
<dbReference type="Gene3D" id="3.90.1310.10">
    <property type="entry name" value="Penicillin-binding protein 2a (Domain 2)"/>
    <property type="match status" value="1"/>
</dbReference>
<dbReference type="Gene3D" id="3.40.710.10">
    <property type="entry name" value="DD-peptidase/beta-lactamase superfamily"/>
    <property type="match status" value="1"/>
</dbReference>
<evidence type="ECO:0000256" key="5">
    <source>
        <dbReference type="ARBA" id="ARBA00022645"/>
    </source>
</evidence>
<keyword evidence="10" id="KW-0573">Peptidoglycan synthesis</keyword>
<sequence>MVSKRLPIGIVNTFIILVFLGLLSRLFYLQVITQSELGEISSQNSVRRIPLDPARGIMIDRNGKHVVDNQPLYSIQLIPAEFDKSSLPLLAKLLKMPEQELKEKIRDGRLYNKFSPVKLSRDVSFEVLAGIEENSWRLPGVSYAVESKRKYLENVHGSHIFGYTKIISKRLLEELPNDVYERDDIIGYSGLEKTYERVLRGQKGEKFVLVNSLGKVTGKYEDGEKDKPALKGNDLYLTLDANLQALAEKLLDATGKSGAAVAIDPNNGEVLALCSSPSYDLDVMSGYTKADAWQEISRSPKRPLFNRATQTRYPPGSTYKLILSIAALEEKLATENTKFTCTGHFYYGNKDFLCHGGHGHGSLNMTEAIQHSCNSYFYNLMFKVGLELWAHYGDMFGFGKKTSIDLPDEQSAPLPTKTYFNSRYGERGWTQGYLVSLAIGQGEMGASPLQMAAYTAAIANKGTYHRPHLVKGYAEATTGQYVPLSYESRKLPVSEKTFDIVRNGMRLVVESGTARTAQIPGVVVAGKTGTAQNPHGEDHAWFICFAPYDNPQIALAVLVENAGYGGTVSAPIAREMIDYYLNKREPSHFNPETATAERIAQLQN</sequence>